<dbReference type="PROSITE" id="PS51257">
    <property type="entry name" value="PROKAR_LIPOPROTEIN"/>
    <property type="match status" value="1"/>
</dbReference>
<name>A0A4U3KTH6_9BACT</name>
<dbReference type="InterPro" id="IPR038468">
    <property type="entry name" value="MmpS_C"/>
</dbReference>
<dbReference type="AlphaFoldDB" id="A0A4U3KTH6"/>
<evidence type="ECO:0000313" key="1">
    <source>
        <dbReference type="EMBL" id="TKK65718.1"/>
    </source>
</evidence>
<keyword evidence="2" id="KW-1185">Reference proteome</keyword>
<dbReference type="OrthoDB" id="1377205at2"/>
<dbReference type="EMBL" id="SZQL01000019">
    <property type="protein sequence ID" value="TKK65718.1"/>
    <property type="molecule type" value="Genomic_DNA"/>
</dbReference>
<reference evidence="1 2" key="1">
    <citation type="submission" date="2019-05" db="EMBL/GenBank/DDBJ databases">
        <title>Panacibacter sp. strain 17mud1-8 Genome sequencing and assembly.</title>
        <authorList>
            <person name="Chhetri G."/>
        </authorList>
    </citation>
    <scope>NUCLEOTIDE SEQUENCE [LARGE SCALE GENOMIC DNA]</scope>
    <source>
        <strain evidence="1 2">17mud1-8</strain>
    </source>
</reference>
<dbReference type="Proteomes" id="UP000305848">
    <property type="component" value="Unassembled WGS sequence"/>
</dbReference>
<accession>A0A4U3KTH6</accession>
<proteinExistence type="predicted"/>
<dbReference type="RefSeq" id="WP_137263487.1">
    <property type="nucleotide sequence ID" value="NZ_SZQL01000019.1"/>
</dbReference>
<sequence length="131" mass="14758">MRKYFPLFLIIVVIIFSCKKDSPTNSWNVKYEITCTNPNIKVIVVYRDQTGGVAEAGSIDNYQQLPWSYNNTWSKDPGLMQARSLSLAVGDVEPYIGTDVMTAKIYVNGKVINQQTYTSGGVFPFLTYVLQ</sequence>
<gene>
    <name evidence="1" type="ORF">FC093_19485</name>
</gene>
<protein>
    <submittedName>
        <fullName evidence="1">Uncharacterized protein</fullName>
    </submittedName>
</protein>
<dbReference type="Gene3D" id="2.60.40.2880">
    <property type="entry name" value="MmpS1-5, C-terminal soluble domain"/>
    <property type="match status" value="1"/>
</dbReference>
<organism evidence="1 2">
    <name type="scientific">Ilyomonas limi</name>
    <dbReference type="NCBI Taxonomy" id="2575867"/>
    <lineage>
        <taxon>Bacteria</taxon>
        <taxon>Pseudomonadati</taxon>
        <taxon>Bacteroidota</taxon>
        <taxon>Chitinophagia</taxon>
        <taxon>Chitinophagales</taxon>
        <taxon>Chitinophagaceae</taxon>
        <taxon>Ilyomonas</taxon>
    </lineage>
</organism>
<evidence type="ECO:0000313" key="2">
    <source>
        <dbReference type="Proteomes" id="UP000305848"/>
    </source>
</evidence>
<comment type="caution">
    <text evidence="1">The sequence shown here is derived from an EMBL/GenBank/DDBJ whole genome shotgun (WGS) entry which is preliminary data.</text>
</comment>